<organism evidence="1">
    <name type="scientific">Homo sapiens</name>
    <name type="common">Human</name>
    <dbReference type="NCBI Taxonomy" id="9606"/>
    <lineage>
        <taxon>Eukaryota</taxon>
        <taxon>Metazoa</taxon>
        <taxon>Chordata</taxon>
        <taxon>Craniata</taxon>
        <taxon>Vertebrata</taxon>
        <taxon>Euteleostomi</taxon>
        <taxon>Mammalia</taxon>
        <taxon>Eutheria</taxon>
        <taxon>Euarchontoglires</taxon>
        <taxon>Primates</taxon>
        <taxon>Haplorrhini</taxon>
        <taxon>Catarrhini</taxon>
        <taxon>Hominidae</taxon>
        <taxon>Homo</taxon>
    </lineage>
</organism>
<accession>L8E9R5</accession>
<dbReference type="EMBL" id="HF583591">
    <property type="protein sequence ID" value="CCQ43088.1"/>
    <property type="molecule type" value="Genomic_DNA"/>
</dbReference>
<dbReference type="OrthoDB" id="2149267at2759"/>
<protein>
    <submittedName>
        <fullName evidence="1">Alternative protein ADAM10</fullName>
    </submittedName>
</protein>
<gene>
    <name evidence="1" type="primary">ADAM10</name>
</gene>
<evidence type="ECO:0000313" key="1">
    <source>
        <dbReference type="EMBL" id="CCQ43088.1"/>
    </source>
</evidence>
<proteinExistence type="predicted"/>
<name>L8E9R5_HUMAN</name>
<dbReference type="AlphaFoldDB" id="L8E9R5"/>
<reference evidence="1" key="1">
    <citation type="journal article" date="2013" name="PLoS ONE">
        <title>Direct detection of alternative open reading frames translation products in human significantly expands the proteome.</title>
        <authorList>
            <person name="Vanderperre B."/>
            <person name="Lucier J.-F."/>
            <person name="Motard J."/>
            <person name="Tremblay G."/>
            <person name="Vanderperre S."/>
            <person name="Wisztorski M."/>
            <person name="Salzet M."/>
            <person name="Boisvert F.-M."/>
            <person name="Roucou X."/>
        </authorList>
    </citation>
    <scope>NUCLEOTIDE SEQUENCE</scope>
</reference>
<sequence length="85" mass="9853">MIPLIFTLDIFMVKKEVLAMGLLLMEDLKDSSRLVVAHFMLSQQRDILKTELCHFTLSFIMKMILTIPINTVLRGAVQIIQYLKE</sequence>
<dbReference type="ChiTaRS" id="ADAM10">
    <property type="organism name" value="human"/>
</dbReference>